<reference evidence="1 2" key="1">
    <citation type="journal article" date="2010" name="J. Bacteriol.">
        <title>Complete genome sequence of Enterobacter cloacae subsp. cloacae type strain ATCC 13047.</title>
        <authorList>
            <person name="Ren Y."/>
            <person name="Ren Y."/>
            <person name="Zhou Z."/>
            <person name="Guo X."/>
            <person name="Li Y."/>
            <person name="Feng L."/>
            <person name="Wang L."/>
        </authorList>
    </citation>
    <scope>NUCLEOTIDE SEQUENCE [LARGE SCALE GENOMIC DNA]</scope>
    <source>
        <strain evidence="2">ATCC 13047 / DSM 30054 / NBRC 13535 / NCTC 10005 / WDCM 00083 / NCDC 279-56</strain>
        <plasmid evidence="1">pECL_A</plasmid>
    </source>
</reference>
<protein>
    <submittedName>
        <fullName evidence="1">Uncharacterized protein</fullName>
    </submittedName>
</protein>
<dbReference type="KEGG" id="enc:ECL_A074"/>
<accession>A0A0H3CS11</accession>
<organism evidence="1 2">
    <name type="scientific">Enterobacter cloacae subsp. cloacae (strain ATCC 13047 / DSM 30054 / NBRC 13535 / NCTC 10005 / WDCM 00083 / NCDC 279-56)</name>
    <dbReference type="NCBI Taxonomy" id="716541"/>
    <lineage>
        <taxon>Bacteria</taxon>
        <taxon>Pseudomonadati</taxon>
        <taxon>Pseudomonadota</taxon>
        <taxon>Gammaproteobacteria</taxon>
        <taxon>Enterobacterales</taxon>
        <taxon>Enterobacteriaceae</taxon>
        <taxon>Enterobacter</taxon>
        <taxon>Enterobacter cloacae complex</taxon>
    </lineage>
</organism>
<geneLocation type="plasmid" evidence="1 2">
    <name>pECL_A</name>
</geneLocation>
<keyword evidence="1" id="KW-0614">Plasmid</keyword>
<dbReference type="OrthoDB" id="6548977at2"/>
<evidence type="ECO:0000313" key="1">
    <source>
        <dbReference type="EMBL" id="ADF64761.1"/>
    </source>
</evidence>
<gene>
    <name evidence="1" type="ordered locus">ECL_A074</name>
</gene>
<dbReference type="PATRIC" id="fig|716541.4.peg.63"/>
<sequence>MFRLTCIEPDNGEFAVYINHHYLGSEDASGERLSLGEVLEQLSLLPGVELQTLLEPVPECDDWCWNDIADRVLPPRPACRDDVTVAGLIARLKQYPPDALCMGTFWLEDDFLSLDSSLSEEEIAEAMRIGDHSHDAGIGFNWDTLQFAIDHVKGR</sequence>
<name>A0A0H3CS11_ENTCC</name>
<dbReference type="Proteomes" id="UP000002363">
    <property type="component" value="Plasmid pECL_A"/>
</dbReference>
<evidence type="ECO:0000313" key="2">
    <source>
        <dbReference type="Proteomes" id="UP000002363"/>
    </source>
</evidence>
<dbReference type="HOGENOM" id="CLU_1692760_0_0_6"/>
<dbReference type="EMBL" id="CP001919">
    <property type="protein sequence ID" value="ADF64761.1"/>
    <property type="molecule type" value="Genomic_DNA"/>
</dbReference>
<proteinExistence type="predicted"/>
<dbReference type="RefSeq" id="WP_013087142.1">
    <property type="nucleotide sequence ID" value="NC_014107.1"/>
</dbReference>
<dbReference type="EnsemblBacteria" id="ADF64761">
    <property type="protein sequence ID" value="ADF64761"/>
    <property type="gene ID" value="ECL_A074"/>
</dbReference>
<dbReference type="AlphaFoldDB" id="A0A0H3CS11"/>
<dbReference type="eggNOG" id="ENOG5031TEI">
    <property type="taxonomic scope" value="Bacteria"/>
</dbReference>
<keyword evidence="2" id="KW-1185">Reference proteome</keyword>